<dbReference type="RefSeq" id="WP_147182902.1">
    <property type="nucleotide sequence ID" value="NZ_CP042382.1"/>
</dbReference>
<proteinExistence type="predicted"/>
<evidence type="ECO:0000256" key="3">
    <source>
        <dbReference type="ARBA" id="ARBA00022763"/>
    </source>
</evidence>
<evidence type="ECO:0000313" key="10">
    <source>
        <dbReference type="Proteomes" id="UP000321272"/>
    </source>
</evidence>
<dbReference type="GO" id="GO:0046872">
    <property type="term" value="F:metal ion binding"/>
    <property type="evidence" value="ECO:0007669"/>
    <property type="project" value="UniProtKB-KW"/>
</dbReference>
<dbReference type="OrthoDB" id="9789139at2"/>
<feature type="domain" description="Uracil-DNA glycosylase-like" evidence="8">
    <location>
        <begin position="38"/>
        <end position="222"/>
    </location>
</feature>
<dbReference type="GO" id="GO:0051539">
    <property type="term" value="F:4 iron, 4 sulfur cluster binding"/>
    <property type="evidence" value="ECO:0007669"/>
    <property type="project" value="UniProtKB-KW"/>
</dbReference>
<dbReference type="KEGG" id="paur:FGL86_01285"/>
<dbReference type="Gene3D" id="3.40.470.10">
    <property type="entry name" value="Uracil-DNA glycosylase-like domain"/>
    <property type="match status" value="1"/>
</dbReference>
<evidence type="ECO:0000256" key="2">
    <source>
        <dbReference type="ARBA" id="ARBA00022723"/>
    </source>
</evidence>
<organism evidence="9 10">
    <name type="scientific">Pistricoccus aurantiacus</name>
    <dbReference type="NCBI Taxonomy" id="1883414"/>
    <lineage>
        <taxon>Bacteria</taxon>
        <taxon>Pseudomonadati</taxon>
        <taxon>Pseudomonadota</taxon>
        <taxon>Gammaproteobacteria</taxon>
        <taxon>Oceanospirillales</taxon>
        <taxon>Halomonadaceae</taxon>
        <taxon>Pistricoccus</taxon>
    </lineage>
</organism>
<keyword evidence="6" id="KW-0411">Iron-sulfur</keyword>
<dbReference type="PANTHER" id="PTHR33693:SF1">
    <property type="entry name" value="TYPE-4 URACIL-DNA GLYCOSYLASE"/>
    <property type="match status" value="1"/>
</dbReference>
<dbReference type="SMART" id="SM00987">
    <property type="entry name" value="UreE_C"/>
    <property type="match status" value="1"/>
</dbReference>
<dbReference type="Pfam" id="PF03167">
    <property type="entry name" value="UDG"/>
    <property type="match status" value="1"/>
</dbReference>
<evidence type="ECO:0000259" key="8">
    <source>
        <dbReference type="SMART" id="SM00986"/>
    </source>
</evidence>
<dbReference type="InterPro" id="IPR036895">
    <property type="entry name" value="Uracil-DNA_glycosylase-like_sf"/>
</dbReference>
<evidence type="ECO:0000256" key="6">
    <source>
        <dbReference type="ARBA" id="ARBA00023014"/>
    </source>
</evidence>
<dbReference type="PANTHER" id="PTHR33693">
    <property type="entry name" value="TYPE-5 URACIL-DNA GLYCOSYLASE"/>
    <property type="match status" value="1"/>
</dbReference>
<dbReference type="SMART" id="SM00986">
    <property type="entry name" value="UDG"/>
    <property type="match status" value="1"/>
</dbReference>
<protein>
    <submittedName>
        <fullName evidence="9">Uracil-DNA glycosylase</fullName>
    </submittedName>
</protein>
<dbReference type="Proteomes" id="UP000321272">
    <property type="component" value="Chromosome"/>
</dbReference>
<reference evidence="9 10" key="1">
    <citation type="submission" date="2019-06" db="EMBL/GenBank/DDBJ databases">
        <title>Genome analyses of bacteria isolated from kimchi.</title>
        <authorList>
            <person name="Lee S."/>
            <person name="Ahn S."/>
            <person name="Roh S."/>
        </authorList>
    </citation>
    <scope>NUCLEOTIDE SEQUENCE [LARGE SCALE GENOMIC DNA]</scope>
    <source>
        <strain evidence="9 10">CBA4606</strain>
    </source>
</reference>
<keyword evidence="7" id="KW-0234">DNA repair</keyword>
<evidence type="ECO:0000256" key="5">
    <source>
        <dbReference type="ARBA" id="ARBA00023004"/>
    </source>
</evidence>
<evidence type="ECO:0000313" key="9">
    <source>
        <dbReference type="EMBL" id="QEA37835.1"/>
    </source>
</evidence>
<keyword evidence="5" id="KW-0408">Iron</keyword>
<dbReference type="GO" id="GO:0006281">
    <property type="term" value="P:DNA repair"/>
    <property type="evidence" value="ECO:0007669"/>
    <property type="project" value="UniProtKB-KW"/>
</dbReference>
<dbReference type="InterPro" id="IPR005122">
    <property type="entry name" value="Uracil-DNA_glycosylase-like"/>
</dbReference>
<evidence type="ECO:0000256" key="4">
    <source>
        <dbReference type="ARBA" id="ARBA00022801"/>
    </source>
</evidence>
<name>A0A5B8SQZ5_9GAMM</name>
<keyword evidence="4" id="KW-0378">Hydrolase</keyword>
<sequence>MQLSDSLRTVFRREAEHLEGIDLDVYRQFHKDPLEPIIGLGPADAPIGFFGRDPGRQEIKHGVPFIGSGGQKVRAGLYQALHGEPLPDFEASLEVGKHVFWANTVPYKPAGNKAWAMAVKKRFQPLMAELLVEHWRGRSLITLGREAFLWFGIHQPKEVRQALEAFWKREDRFETSHSTILTLEDGQSATFELAPLPHPSPLNQTWYKRFPGLLEARLRNLNVAKRLGKSALT</sequence>
<keyword evidence="2" id="KW-0479">Metal-binding</keyword>
<dbReference type="GO" id="GO:0097506">
    <property type="term" value="F:deaminated base DNA N-glycosylase activity"/>
    <property type="evidence" value="ECO:0007669"/>
    <property type="project" value="UniProtKB-ARBA"/>
</dbReference>
<gene>
    <name evidence="9" type="ORF">FGL86_01285</name>
</gene>
<dbReference type="InterPro" id="IPR051536">
    <property type="entry name" value="UDG_Type-4/5"/>
</dbReference>
<keyword evidence="1" id="KW-0004">4Fe-4S</keyword>
<dbReference type="EMBL" id="CP042382">
    <property type="protein sequence ID" value="QEA37835.1"/>
    <property type="molecule type" value="Genomic_DNA"/>
</dbReference>
<evidence type="ECO:0000256" key="1">
    <source>
        <dbReference type="ARBA" id="ARBA00022485"/>
    </source>
</evidence>
<keyword evidence="3" id="KW-0227">DNA damage</keyword>
<keyword evidence="10" id="KW-1185">Reference proteome</keyword>
<dbReference type="AlphaFoldDB" id="A0A5B8SQZ5"/>
<evidence type="ECO:0000256" key="7">
    <source>
        <dbReference type="ARBA" id="ARBA00023204"/>
    </source>
</evidence>
<dbReference type="SUPFAM" id="SSF52141">
    <property type="entry name" value="Uracil-DNA glycosylase-like"/>
    <property type="match status" value="1"/>
</dbReference>
<accession>A0A5B8SQZ5</accession>